<proteinExistence type="predicted"/>
<protein>
    <submittedName>
        <fullName evidence="3">Divergent polysaccharide deacetylase family protein</fullName>
    </submittedName>
</protein>
<dbReference type="Gene3D" id="3.20.20.370">
    <property type="entry name" value="Glycoside hydrolase/deacetylase"/>
    <property type="match status" value="1"/>
</dbReference>
<dbReference type="InterPro" id="IPR011330">
    <property type="entry name" value="Glyco_hydro/deAcase_b/a-brl"/>
</dbReference>
<dbReference type="EMBL" id="JACOGK010000010">
    <property type="protein sequence ID" value="MBC3536591.1"/>
    <property type="molecule type" value="Genomic_DNA"/>
</dbReference>
<feature type="region of interest" description="Disordered" evidence="1">
    <location>
        <begin position="1"/>
        <end position="23"/>
    </location>
</feature>
<keyword evidence="2" id="KW-0812">Transmembrane</keyword>
<gene>
    <name evidence="3" type="ORF">H8J70_04920</name>
</gene>
<evidence type="ECO:0000313" key="3">
    <source>
        <dbReference type="EMBL" id="MBC3536591.1"/>
    </source>
</evidence>
<dbReference type="PANTHER" id="PTHR30105:SF2">
    <property type="entry name" value="DIVERGENT POLYSACCHARIDE DEACETYLASE SUPERFAMILY"/>
    <property type="match status" value="1"/>
</dbReference>
<evidence type="ECO:0000256" key="1">
    <source>
        <dbReference type="SAM" id="MobiDB-lite"/>
    </source>
</evidence>
<dbReference type="Proteomes" id="UP000606870">
    <property type="component" value="Unassembled WGS sequence"/>
</dbReference>
<dbReference type="CDD" id="cd10936">
    <property type="entry name" value="CE4_DAC2"/>
    <property type="match status" value="1"/>
</dbReference>
<organism evidence="3 4">
    <name type="scientific">Megasphaera hominis</name>
    <dbReference type="NCBI Taxonomy" id="159836"/>
    <lineage>
        <taxon>Bacteria</taxon>
        <taxon>Bacillati</taxon>
        <taxon>Bacillota</taxon>
        <taxon>Negativicutes</taxon>
        <taxon>Veillonellales</taxon>
        <taxon>Veillonellaceae</taxon>
        <taxon>Megasphaera</taxon>
    </lineage>
</organism>
<feature type="transmembrane region" description="Helical" evidence="2">
    <location>
        <begin position="27"/>
        <end position="49"/>
    </location>
</feature>
<feature type="compositionally biased region" description="Low complexity" evidence="1">
    <location>
        <begin position="12"/>
        <end position="23"/>
    </location>
</feature>
<accession>A0ABR6VHA6</accession>
<dbReference type="PANTHER" id="PTHR30105">
    <property type="entry name" value="UNCHARACTERIZED YIBQ-RELATED"/>
    <property type="match status" value="1"/>
</dbReference>
<evidence type="ECO:0000313" key="4">
    <source>
        <dbReference type="Proteomes" id="UP000606870"/>
    </source>
</evidence>
<dbReference type="InterPro" id="IPR006837">
    <property type="entry name" value="Divergent_DAC"/>
</dbReference>
<comment type="caution">
    <text evidence="3">The sequence shown here is derived from an EMBL/GenBank/DDBJ whole genome shotgun (WGS) entry which is preliminary data.</text>
</comment>
<feature type="compositionally biased region" description="Basic residues" evidence="1">
    <location>
        <begin position="1"/>
        <end position="11"/>
    </location>
</feature>
<dbReference type="RefSeq" id="WP_186502744.1">
    <property type="nucleotide sequence ID" value="NZ_JACOGK010000010.1"/>
</dbReference>
<keyword evidence="2" id="KW-0472">Membrane</keyword>
<dbReference type="Pfam" id="PF04748">
    <property type="entry name" value="Polysacc_deac_2"/>
    <property type="match status" value="1"/>
</dbReference>
<sequence length="449" mass="48910">MQRKRPSRTPRRNTGSTRRSGRSGRPAWLKAFFATLLLLCIAAGAWWYFQGRPSTAPDDTKLQHIDTVREKGNDADYTDAATEIQDAVTAWLKVQDADVTEIDTQKREEPRRSTGGKILWTTKQLEVTPKEAFSRESLEKELAKSQGKAVLYQVTGKTLDGQAVTEYDIALFDMLDKEQVYLVTVRLYVTAPGAAPSLAQKIKKAVGKVSGQSPPAEEKKEGNASTAPAEVKGRLAIVIDDCGSNMSVLQDLNNIPVPLTYAVMPYKSHTADSANSGYGAGRQIFVHMPMQPQGTASSEAVYIGTDMSDSKIKATANEILDQVPHAIGMNNHQGSLATSDQRVMSDIMQVMRSRGLAYLDSRTISSSVGEQTARSNGVETSRNNLFIDNDASVEAVKSRLRQAARIAQSNGSAIVIGHCRANTAQAISEMVDELHNEGIDLVFATSLME</sequence>
<dbReference type="SUPFAM" id="SSF88713">
    <property type="entry name" value="Glycoside hydrolase/deacetylase"/>
    <property type="match status" value="1"/>
</dbReference>
<keyword evidence="2" id="KW-1133">Transmembrane helix</keyword>
<keyword evidence="4" id="KW-1185">Reference proteome</keyword>
<reference evidence="3 4" key="1">
    <citation type="submission" date="2020-08" db="EMBL/GenBank/DDBJ databases">
        <authorList>
            <person name="Liu C."/>
            <person name="Sun Q."/>
        </authorList>
    </citation>
    <scope>NUCLEOTIDE SEQUENCE [LARGE SCALE GENOMIC DNA]</scope>
    <source>
        <strain evidence="3 4">NSJ-59</strain>
    </source>
</reference>
<evidence type="ECO:0000256" key="2">
    <source>
        <dbReference type="SAM" id="Phobius"/>
    </source>
</evidence>
<name>A0ABR6VHA6_9FIRM</name>